<organism evidence="2 3">
    <name type="scientific">Coprinellus micaceus</name>
    <name type="common">Glistening ink-cap mushroom</name>
    <name type="synonym">Coprinus micaceus</name>
    <dbReference type="NCBI Taxonomy" id="71717"/>
    <lineage>
        <taxon>Eukaryota</taxon>
        <taxon>Fungi</taxon>
        <taxon>Dikarya</taxon>
        <taxon>Basidiomycota</taxon>
        <taxon>Agaricomycotina</taxon>
        <taxon>Agaricomycetes</taxon>
        <taxon>Agaricomycetidae</taxon>
        <taxon>Agaricales</taxon>
        <taxon>Agaricineae</taxon>
        <taxon>Psathyrellaceae</taxon>
        <taxon>Coprinellus</taxon>
    </lineage>
</organism>
<sequence>MRAPEPQFLAKGKPSTRTAAKADEMEVDVVGGASSPPLGDGTPASPLAPAVAPKKRKLPTIKKVKAVDSAGPSTPMTKDVLSNIKSGSAGARKPAAYVGVSDLNLNNADIYTELFSKKGPNASRSNTREESKKKIEAMRAEWKAKREAELAPPFDLQAQQEKLARFEEKLRSARSAALYPNFLAGKWREIWEKERSRAREQSSSQDSRPSANGMTPNGREEGEHSG</sequence>
<accession>A0A4Y7TCN6</accession>
<reference evidence="2 3" key="1">
    <citation type="journal article" date="2019" name="Nat. Ecol. Evol.">
        <title>Megaphylogeny resolves global patterns of mushroom evolution.</title>
        <authorList>
            <person name="Varga T."/>
            <person name="Krizsan K."/>
            <person name="Foldi C."/>
            <person name="Dima B."/>
            <person name="Sanchez-Garcia M."/>
            <person name="Sanchez-Ramirez S."/>
            <person name="Szollosi G.J."/>
            <person name="Szarkandi J.G."/>
            <person name="Papp V."/>
            <person name="Albert L."/>
            <person name="Andreopoulos W."/>
            <person name="Angelini C."/>
            <person name="Antonin V."/>
            <person name="Barry K.W."/>
            <person name="Bougher N.L."/>
            <person name="Buchanan P."/>
            <person name="Buyck B."/>
            <person name="Bense V."/>
            <person name="Catcheside P."/>
            <person name="Chovatia M."/>
            <person name="Cooper J."/>
            <person name="Damon W."/>
            <person name="Desjardin D."/>
            <person name="Finy P."/>
            <person name="Geml J."/>
            <person name="Haridas S."/>
            <person name="Hughes K."/>
            <person name="Justo A."/>
            <person name="Karasinski D."/>
            <person name="Kautmanova I."/>
            <person name="Kiss B."/>
            <person name="Kocsube S."/>
            <person name="Kotiranta H."/>
            <person name="LaButti K.M."/>
            <person name="Lechner B.E."/>
            <person name="Liimatainen K."/>
            <person name="Lipzen A."/>
            <person name="Lukacs Z."/>
            <person name="Mihaltcheva S."/>
            <person name="Morgado L.N."/>
            <person name="Niskanen T."/>
            <person name="Noordeloos M.E."/>
            <person name="Ohm R.A."/>
            <person name="Ortiz-Santana B."/>
            <person name="Ovrebo C."/>
            <person name="Racz N."/>
            <person name="Riley R."/>
            <person name="Savchenko A."/>
            <person name="Shiryaev A."/>
            <person name="Soop K."/>
            <person name="Spirin V."/>
            <person name="Szebenyi C."/>
            <person name="Tomsovsky M."/>
            <person name="Tulloss R.E."/>
            <person name="Uehling J."/>
            <person name="Grigoriev I.V."/>
            <person name="Vagvolgyi C."/>
            <person name="Papp T."/>
            <person name="Martin F.M."/>
            <person name="Miettinen O."/>
            <person name="Hibbett D.S."/>
            <person name="Nagy L.G."/>
        </authorList>
    </citation>
    <scope>NUCLEOTIDE SEQUENCE [LARGE SCALE GENOMIC DNA]</scope>
    <source>
        <strain evidence="2 3">FP101781</strain>
    </source>
</reference>
<dbReference type="EMBL" id="QPFP01000019">
    <property type="protein sequence ID" value="TEB31309.1"/>
    <property type="molecule type" value="Genomic_DNA"/>
</dbReference>
<feature type="region of interest" description="Disordered" evidence="1">
    <location>
        <begin position="194"/>
        <end position="226"/>
    </location>
</feature>
<comment type="caution">
    <text evidence="2">The sequence shown here is derived from an EMBL/GenBank/DDBJ whole genome shotgun (WGS) entry which is preliminary data.</text>
</comment>
<keyword evidence="3" id="KW-1185">Reference proteome</keyword>
<dbReference type="AlphaFoldDB" id="A0A4Y7TCN6"/>
<dbReference type="OrthoDB" id="3362703at2759"/>
<name>A0A4Y7TCN6_COPMI</name>
<evidence type="ECO:0000256" key="1">
    <source>
        <dbReference type="SAM" id="MobiDB-lite"/>
    </source>
</evidence>
<feature type="region of interest" description="Disordered" evidence="1">
    <location>
        <begin position="1"/>
        <end position="57"/>
    </location>
</feature>
<evidence type="ECO:0000313" key="3">
    <source>
        <dbReference type="Proteomes" id="UP000298030"/>
    </source>
</evidence>
<protein>
    <submittedName>
        <fullName evidence="2">Uncharacterized protein</fullName>
    </submittedName>
</protein>
<dbReference type="Proteomes" id="UP000298030">
    <property type="component" value="Unassembled WGS sequence"/>
</dbReference>
<gene>
    <name evidence="2" type="ORF">FA13DRAFT_359791</name>
</gene>
<evidence type="ECO:0000313" key="2">
    <source>
        <dbReference type="EMBL" id="TEB31309.1"/>
    </source>
</evidence>
<proteinExistence type="predicted"/>